<comment type="caution">
    <text evidence="6">The sequence shown here is derived from an EMBL/GenBank/DDBJ whole genome shotgun (WGS) entry which is preliminary data.</text>
</comment>
<keyword evidence="2" id="KW-0479">Metal-binding</keyword>
<dbReference type="PROSITE" id="PS00080">
    <property type="entry name" value="MULTICOPPER_OXIDASE2"/>
    <property type="match status" value="1"/>
</dbReference>
<reference evidence="6" key="1">
    <citation type="submission" date="2023-07" db="EMBL/GenBank/DDBJ databases">
        <title>A chromosome-level genome assembly of Lolium multiflorum.</title>
        <authorList>
            <person name="Chen Y."/>
            <person name="Copetti D."/>
            <person name="Kolliker R."/>
            <person name="Studer B."/>
        </authorList>
    </citation>
    <scope>NUCLEOTIDE SEQUENCE</scope>
    <source>
        <strain evidence="6">02402/16</strain>
        <tissue evidence="6">Leaf</tissue>
    </source>
</reference>
<organism evidence="6 7">
    <name type="scientific">Lolium multiflorum</name>
    <name type="common">Italian ryegrass</name>
    <name type="synonym">Lolium perenne subsp. multiflorum</name>
    <dbReference type="NCBI Taxonomy" id="4521"/>
    <lineage>
        <taxon>Eukaryota</taxon>
        <taxon>Viridiplantae</taxon>
        <taxon>Streptophyta</taxon>
        <taxon>Embryophyta</taxon>
        <taxon>Tracheophyta</taxon>
        <taxon>Spermatophyta</taxon>
        <taxon>Magnoliopsida</taxon>
        <taxon>Liliopsida</taxon>
        <taxon>Poales</taxon>
        <taxon>Poaceae</taxon>
        <taxon>BOP clade</taxon>
        <taxon>Pooideae</taxon>
        <taxon>Poodae</taxon>
        <taxon>Poeae</taxon>
        <taxon>Poeae Chloroplast Group 2 (Poeae type)</taxon>
        <taxon>Loliodinae</taxon>
        <taxon>Loliinae</taxon>
        <taxon>Lolium</taxon>
    </lineage>
</organism>
<sequence>MERTTADRRRPRSPAPPSKTTGLGGTLDPRPASTTRRREANWDRKAAAAWPGSPPRPPPTTNSADAAPAAPTRSSPQPPSPAPFGTRDRRHRGPRRRRRWREAARSGLWWRFVSSGVAPGETTRESAQIPSIEYCFMHCHLERHMVWGMETVFIVKNGKGRGEKVVPPPPNMPRC</sequence>
<dbReference type="Gene3D" id="2.60.40.420">
    <property type="entry name" value="Cupredoxins - blue copper proteins"/>
    <property type="match status" value="1"/>
</dbReference>
<evidence type="ECO:0000256" key="3">
    <source>
        <dbReference type="ARBA" id="ARBA00023008"/>
    </source>
</evidence>
<protein>
    <recommendedName>
        <fullName evidence="5">Plastocyanin-like domain-containing protein</fullName>
    </recommendedName>
</protein>
<evidence type="ECO:0000313" key="7">
    <source>
        <dbReference type="Proteomes" id="UP001231189"/>
    </source>
</evidence>
<dbReference type="SUPFAM" id="SSF49503">
    <property type="entry name" value="Cupredoxins"/>
    <property type="match status" value="1"/>
</dbReference>
<evidence type="ECO:0000256" key="2">
    <source>
        <dbReference type="ARBA" id="ARBA00022723"/>
    </source>
</evidence>
<evidence type="ECO:0000256" key="1">
    <source>
        <dbReference type="ARBA" id="ARBA00010609"/>
    </source>
</evidence>
<evidence type="ECO:0000259" key="5">
    <source>
        <dbReference type="Pfam" id="PF07731"/>
    </source>
</evidence>
<dbReference type="AlphaFoldDB" id="A0AAD8WF42"/>
<feature type="compositionally biased region" description="Basic and acidic residues" evidence="4">
    <location>
        <begin position="36"/>
        <end position="46"/>
    </location>
</feature>
<feature type="domain" description="Plastocyanin-like" evidence="5">
    <location>
        <begin position="134"/>
        <end position="158"/>
    </location>
</feature>
<evidence type="ECO:0000313" key="6">
    <source>
        <dbReference type="EMBL" id="KAK1653898.1"/>
    </source>
</evidence>
<dbReference type="GO" id="GO:0016491">
    <property type="term" value="F:oxidoreductase activity"/>
    <property type="evidence" value="ECO:0007669"/>
    <property type="project" value="InterPro"/>
</dbReference>
<dbReference type="EMBL" id="JAUUTY010000004">
    <property type="protein sequence ID" value="KAK1653898.1"/>
    <property type="molecule type" value="Genomic_DNA"/>
</dbReference>
<dbReference type="InterPro" id="IPR008972">
    <property type="entry name" value="Cupredoxin"/>
</dbReference>
<dbReference type="InterPro" id="IPR011706">
    <property type="entry name" value="Cu-oxidase_C"/>
</dbReference>
<dbReference type="GO" id="GO:0005507">
    <property type="term" value="F:copper ion binding"/>
    <property type="evidence" value="ECO:0007669"/>
    <property type="project" value="InterPro"/>
</dbReference>
<keyword evidence="7" id="KW-1185">Reference proteome</keyword>
<evidence type="ECO:0000256" key="4">
    <source>
        <dbReference type="SAM" id="MobiDB-lite"/>
    </source>
</evidence>
<dbReference type="Pfam" id="PF07731">
    <property type="entry name" value="Cu-oxidase_2"/>
    <property type="match status" value="1"/>
</dbReference>
<proteinExistence type="inferred from homology"/>
<dbReference type="Proteomes" id="UP001231189">
    <property type="component" value="Unassembled WGS sequence"/>
</dbReference>
<dbReference type="InterPro" id="IPR002355">
    <property type="entry name" value="Cu_oxidase_Cu_BS"/>
</dbReference>
<accession>A0AAD8WF42</accession>
<comment type="similarity">
    <text evidence="1">Belongs to the multicopper oxidase family.</text>
</comment>
<feature type="region of interest" description="Disordered" evidence="4">
    <location>
        <begin position="1"/>
        <end position="102"/>
    </location>
</feature>
<keyword evidence="3" id="KW-0186">Copper</keyword>
<feature type="compositionally biased region" description="Basic residues" evidence="4">
    <location>
        <begin position="88"/>
        <end position="100"/>
    </location>
</feature>
<gene>
    <name evidence="6" type="ORF">QYE76_071703</name>
</gene>
<name>A0AAD8WF42_LOLMU</name>